<evidence type="ECO:0000313" key="1">
    <source>
        <dbReference type="EMBL" id="MPY41645.1"/>
    </source>
</evidence>
<dbReference type="EMBL" id="VJZE01000106">
    <property type="protein sequence ID" value="MPY41645.1"/>
    <property type="molecule type" value="Genomic_DNA"/>
</dbReference>
<protein>
    <submittedName>
        <fullName evidence="1">Uncharacterized protein</fullName>
    </submittedName>
</protein>
<sequence>MDVFVIGANGERQVLDVPEGCSDLAGFERWRTAVWGSEVVRSLGARFLPVLADGDLQVEPGQVTEFLAECALLRDNLGRIVAGTDPVRTVEEHRETISARLANIE</sequence>
<dbReference type="AlphaFoldDB" id="A0A5N8W6A1"/>
<name>A0A5N8W6A1_9ACTN</name>
<feature type="non-terminal residue" evidence="1">
    <location>
        <position position="105"/>
    </location>
</feature>
<proteinExistence type="predicted"/>
<accession>A0A5N8W6A1</accession>
<evidence type="ECO:0000313" key="2">
    <source>
        <dbReference type="Proteomes" id="UP000326979"/>
    </source>
</evidence>
<dbReference type="Proteomes" id="UP000326979">
    <property type="component" value="Unassembled WGS sequence"/>
</dbReference>
<keyword evidence="2" id="KW-1185">Reference proteome</keyword>
<gene>
    <name evidence="1" type="ORF">FNH04_17500</name>
</gene>
<organism evidence="1 2">
    <name type="scientific">Streptomyces phyllanthi</name>
    <dbReference type="NCBI Taxonomy" id="1803180"/>
    <lineage>
        <taxon>Bacteria</taxon>
        <taxon>Bacillati</taxon>
        <taxon>Actinomycetota</taxon>
        <taxon>Actinomycetes</taxon>
        <taxon>Kitasatosporales</taxon>
        <taxon>Streptomycetaceae</taxon>
        <taxon>Streptomyces</taxon>
    </lineage>
</organism>
<reference evidence="1 2" key="1">
    <citation type="submission" date="2019-07" db="EMBL/GenBank/DDBJ databases">
        <title>New species of Amycolatopsis and Streptomyces.</title>
        <authorList>
            <person name="Duangmal K."/>
            <person name="Teo W.F.A."/>
            <person name="Lipun K."/>
        </authorList>
    </citation>
    <scope>NUCLEOTIDE SEQUENCE [LARGE SCALE GENOMIC DNA]</scope>
    <source>
        <strain evidence="1 2">TISTR 2346</strain>
    </source>
</reference>
<comment type="caution">
    <text evidence="1">The sequence shown here is derived from an EMBL/GenBank/DDBJ whole genome shotgun (WGS) entry which is preliminary data.</text>
</comment>